<organism evidence="9 10">
    <name type="scientific">Candidatus Syntrophocurvum alkaliphilum</name>
    <dbReference type="NCBI Taxonomy" id="2293317"/>
    <lineage>
        <taxon>Bacteria</taxon>
        <taxon>Bacillati</taxon>
        <taxon>Bacillota</taxon>
        <taxon>Clostridia</taxon>
        <taxon>Eubacteriales</taxon>
        <taxon>Syntrophomonadaceae</taxon>
        <taxon>Candidatus Syntrophocurvum</taxon>
    </lineage>
</organism>
<feature type="binding site" evidence="4">
    <location>
        <position position="32"/>
    </location>
    <ligand>
        <name>S-methyl-5'-thioadenosine</name>
        <dbReference type="ChEBI" id="CHEBI:17509"/>
    </ligand>
</feature>
<dbReference type="AlphaFoldDB" id="A0A6I6DE99"/>
<keyword evidence="4 7" id="KW-0745">Spermidine biosynthesis</keyword>
<evidence type="ECO:0000256" key="6">
    <source>
        <dbReference type="RuleBase" id="RU003836"/>
    </source>
</evidence>
<dbReference type="NCBIfam" id="NF002010">
    <property type="entry name" value="PRK00811.1"/>
    <property type="match status" value="1"/>
</dbReference>
<sequence>MGNYWFYENHTDGYGVNWKIKKIVHEETTKFQDLAIVDTVEWGKALVLDGMFQTTEKDEFIYHEIITHVVMKTHPNPQKVLIIGGGDGGVLREVLKYDSVIHVDMVEIDDRVVENSKVFFPQIASGFDDFRSNLHTKDGMQFVKNTLNKYDVAIVDSSDPIGPAVGLFSKEFYKDISNCLNDDGLVVVQSESPIFYEDIFKSVHKNMSAIFSNVYVYLATIPTYVSGPWSFTIGSKKYNPENLPNDKNYISGLKYYSESVHKAAFALPPFINQMIR</sequence>
<comment type="subunit">
    <text evidence="4">Homodimer or homotetramer.</text>
</comment>
<dbReference type="OrthoDB" id="9793120at2"/>
<dbReference type="UniPathway" id="UPA00248">
    <property type="reaction ID" value="UER00314"/>
</dbReference>
<dbReference type="PROSITE" id="PS51006">
    <property type="entry name" value="PABS_2"/>
    <property type="match status" value="1"/>
</dbReference>
<feature type="binding site" evidence="4">
    <location>
        <position position="63"/>
    </location>
    <ligand>
        <name>spermidine</name>
        <dbReference type="ChEBI" id="CHEBI:57834"/>
    </ligand>
</feature>
<dbReference type="NCBIfam" id="TIGR00417">
    <property type="entry name" value="speE"/>
    <property type="match status" value="1"/>
</dbReference>
<gene>
    <name evidence="4" type="primary">speE</name>
    <name evidence="9" type="ORF">SYNTR_0963</name>
</gene>
<dbReference type="PANTHER" id="PTHR11558">
    <property type="entry name" value="SPERMIDINE/SPERMINE SYNTHASE"/>
    <property type="match status" value="1"/>
</dbReference>
<dbReference type="Gene3D" id="2.30.140.10">
    <property type="entry name" value="Spermidine synthase, tetramerisation domain"/>
    <property type="match status" value="1"/>
</dbReference>
<feature type="binding site" evidence="4">
    <location>
        <begin position="138"/>
        <end position="139"/>
    </location>
    <ligand>
        <name>S-methyl-5'-thioadenosine</name>
        <dbReference type="ChEBI" id="CHEBI:17509"/>
    </ligand>
</feature>
<feature type="binding site" evidence="4">
    <location>
        <begin position="156"/>
        <end position="159"/>
    </location>
    <ligand>
        <name>spermidine</name>
        <dbReference type="ChEBI" id="CHEBI:57834"/>
    </ligand>
</feature>
<feature type="domain" description="PABS" evidence="8">
    <location>
        <begin position="3"/>
        <end position="236"/>
    </location>
</feature>
<reference evidence="10" key="1">
    <citation type="journal article" date="2019" name="Microbiology">
        <title>Complete Genome Sequence of an Uncultured Bacterium of the Candidate Phylum Bipolaricaulota.</title>
        <authorList>
            <person name="Kadnikov V.V."/>
            <person name="Mardanov A.V."/>
            <person name="Beletsky A.V."/>
            <person name="Frank Y.A."/>
            <person name="Karnachuk O.V."/>
            <person name="Ravin N.V."/>
        </authorList>
    </citation>
    <scope>NUCLEOTIDE SEQUENCE [LARGE SCALE GENOMIC DNA]</scope>
</reference>
<dbReference type="GO" id="GO:0008295">
    <property type="term" value="P:spermidine biosynthetic process"/>
    <property type="evidence" value="ECO:0007669"/>
    <property type="project" value="UniProtKB-UniRule"/>
</dbReference>
<dbReference type="PROSITE" id="PS01330">
    <property type="entry name" value="PABS_1"/>
    <property type="match status" value="1"/>
</dbReference>
<evidence type="ECO:0000313" key="10">
    <source>
        <dbReference type="Proteomes" id="UP000426444"/>
    </source>
</evidence>
<dbReference type="InterPro" id="IPR030374">
    <property type="entry name" value="PABS"/>
</dbReference>
<keyword evidence="2 4" id="KW-0808">Transferase</keyword>
<dbReference type="KEGG" id="salq:SYNTR_0963"/>
<dbReference type="SUPFAM" id="SSF53335">
    <property type="entry name" value="S-adenosyl-L-methionine-dependent methyltransferases"/>
    <property type="match status" value="1"/>
</dbReference>
<feature type="active site" description="Proton acceptor" evidence="4 5">
    <location>
        <position position="156"/>
    </location>
</feature>
<dbReference type="Gene3D" id="3.40.50.150">
    <property type="entry name" value="Vaccinia Virus protein VP39"/>
    <property type="match status" value="1"/>
</dbReference>
<dbReference type="Pfam" id="PF17284">
    <property type="entry name" value="Spermine_synt_N"/>
    <property type="match status" value="1"/>
</dbReference>
<feature type="binding site" evidence="4">
    <location>
        <position position="107"/>
    </location>
    <ligand>
        <name>S-methyl-5'-thioadenosine</name>
        <dbReference type="ChEBI" id="CHEBI:17509"/>
    </ligand>
</feature>
<dbReference type="CDD" id="cd02440">
    <property type="entry name" value="AdoMet_MTases"/>
    <property type="match status" value="1"/>
</dbReference>
<dbReference type="Proteomes" id="UP000426444">
    <property type="component" value="Chromosome"/>
</dbReference>
<dbReference type="HAMAP" id="MF_00198">
    <property type="entry name" value="Spermidine_synth"/>
    <property type="match status" value="1"/>
</dbReference>
<evidence type="ECO:0000256" key="1">
    <source>
        <dbReference type="ARBA" id="ARBA00007867"/>
    </source>
</evidence>
<keyword evidence="10" id="KW-1185">Reference proteome</keyword>
<evidence type="ECO:0000256" key="4">
    <source>
        <dbReference type="HAMAP-Rule" id="MF_00198"/>
    </source>
</evidence>
<dbReference type="InterPro" id="IPR035246">
    <property type="entry name" value="Spermidine_synt_N"/>
</dbReference>
<accession>A0A6I6DE99</accession>
<comment type="function">
    <text evidence="4">Catalyzes the irreversible transfer of a propylamine group from the amino donor S-adenosylmethioninamine (decarboxy-AdoMet) to putrescine (1,4-diaminobutane) to yield spermidine.</text>
</comment>
<evidence type="ECO:0000259" key="8">
    <source>
        <dbReference type="PROSITE" id="PS51006"/>
    </source>
</evidence>
<dbReference type="PANTHER" id="PTHR11558:SF11">
    <property type="entry name" value="SPERMIDINE SYNTHASE"/>
    <property type="match status" value="1"/>
</dbReference>
<evidence type="ECO:0000256" key="2">
    <source>
        <dbReference type="ARBA" id="ARBA00022679"/>
    </source>
</evidence>
<protein>
    <recommendedName>
        <fullName evidence="4">Polyamine aminopropyltransferase</fullName>
    </recommendedName>
    <alternativeName>
        <fullName evidence="4">Putrescine aminopropyltransferase</fullName>
        <shortName evidence="4">PAPT</shortName>
    </alternativeName>
    <alternativeName>
        <fullName evidence="4">Spermidine synthase</fullName>
        <shortName evidence="4">SPDS</shortName>
        <shortName evidence="4">SPDSY</shortName>
        <ecNumber evidence="4">2.5.1.16</ecNumber>
    </alternativeName>
</protein>
<evidence type="ECO:0000256" key="7">
    <source>
        <dbReference type="RuleBase" id="RU003837"/>
    </source>
</evidence>
<evidence type="ECO:0000256" key="5">
    <source>
        <dbReference type="PROSITE-ProRule" id="PRU00354"/>
    </source>
</evidence>
<dbReference type="GO" id="GO:0004766">
    <property type="term" value="F:spermidine synthase activity"/>
    <property type="evidence" value="ECO:0007669"/>
    <property type="project" value="UniProtKB-UniRule"/>
</dbReference>
<dbReference type="InterPro" id="IPR030373">
    <property type="entry name" value="PABS_CS"/>
</dbReference>
<evidence type="ECO:0000313" key="9">
    <source>
        <dbReference type="EMBL" id="QGT99556.1"/>
    </source>
</evidence>
<dbReference type="InterPro" id="IPR029063">
    <property type="entry name" value="SAM-dependent_MTases_sf"/>
</dbReference>
<dbReference type="EMBL" id="CP046457">
    <property type="protein sequence ID" value="QGT99556.1"/>
    <property type="molecule type" value="Genomic_DNA"/>
</dbReference>
<name>A0A6I6DE99_9FIRM</name>
<dbReference type="InterPro" id="IPR037163">
    <property type="entry name" value="Spermidine_synt_N_sf"/>
</dbReference>
<dbReference type="InterPro" id="IPR001045">
    <property type="entry name" value="Spermi_synthase"/>
</dbReference>
<comment type="catalytic activity">
    <reaction evidence="4 7">
        <text>S-adenosyl 3-(methylsulfanyl)propylamine + putrescine = S-methyl-5'-thioadenosine + spermidine + H(+)</text>
        <dbReference type="Rhea" id="RHEA:12721"/>
        <dbReference type="ChEBI" id="CHEBI:15378"/>
        <dbReference type="ChEBI" id="CHEBI:17509"/>
        <dbReference type="ChEBI" id="CHEBI:57443"/>
        <dbReference type="ChEBI" id="CHEBI:57834"/>
        <dbReference type="ChEBI" id="CHEBI:326268"/>
        <dbReference type="EC" id="2.5.1.16"/>
    </reaction>
</comment>
<feature type="binding site" evidence="4">
    <location>
        <position position="163"/>
    </location>
    <ligand>
        <name>S-methyl-5'-thioadenosine</name>
        <dbReference type="ChEBI" id="CHEBI:17509"/>
    </ligand>
</feature>
<keyword evidence="3 4" id="KW-0620">Polyamine biosynthesis</keyword>
<dbReference type="EC" id="2.5.1.16" evidence="4"/>
<dbReference type="Pfam" id="PF01564">
    <property type="entry name" value="Spermine_synth"/>
    <property type="match status" value="1"/>
</dbReference>
<comment type="similarity">
    <text evidence="1 4 6">Belongs to the spermidine/spermine synthase family.</text>
</comment>
<proteinExistence type="inferred from homology"/>
<comment type="pathway">
    <text evidence="4">Amine and polyamine biosynthesis; spermidine biosynthesis; spermidine from putrescine: step 1/1.</text>
</comment>
<dbReference type="RefSeq" id="WP_156203437.1">
    <property type="nucleotide sequence ID" value="NZ_CP046457.1"/>
</dbReference>
<feature type="binding site" evidence="4">
    <location>
        <position position="87"/>
    </location>
    <ligand>
        <name>spermidine</name>
        <dbReference type="ChEBI" id="CHEBI:57834"/>
    </ligand>
</feature>
<evidence type="ECO:0000256" key="3">
    <source>
        <dbReference type="ARBA" id="ARBA00023115"/>
    </source>
</evidence>